<organism evidence="1 2">
    <name type="scientific">Streptomyces luteolifulvus</name>
    <dbReference type="NCBI Taxonomy" id="2615112"/>
    <lineage>
        <taxon>Bacteria</taxon>
        <taxon>Bacillati</taxon>
        <taxon>Actinomycetota</taxon>
        <taxon>Actinomycetes</taxon>
        <taxon>Kitasatosporales</taxon>
        <taxon>Streptomycetaceae</taxon>
        <taxon>Streptomyces</taxon>
    </lineage>
</organism>
<comment type="caution">
    <text evidence="1">The sequence shown here is derived from an EMBL/GenBank/DDBJ whole genome shotgun (WGS) entry which is preliminary data.</text>
</comment>
<sequence>MQDLHAKGCLTPDLRGDSLEDVIRRCTESSHAAQDLASGLADKMGKAYSAVGHLAYEEAPGEQEPAAGS</sequence>
<reference evidence="1 2" key="1">
    <citation type="submission" date="2019-09" db="EMBL/GenBank/DDBJ databases">
        <title>Screening of Novel Bioactive Compounds from Soil-Associated.</title>
        <authorList>
            <person name="Zhao S."/>
        </authorList>
    </citation>
    <scope>NUCLEOTIDE SEQUENCE [LARGE SCALE GENOMIC DNA]</scope>
    <source>
        <strain evidence="1 2">HIT-DPA4</strain>
    </source>
</reference>
<gene>
    <name evidence="1" type="ORF">F7R91_25160</name>
</gene>
<keyword evidence="2" id="KW-1185">Reference proteome</keyword>
<dbReference type="EMBL" id="VZRB01000019">
    <property type="protein sequence ID" value="KAB1143465.1"/>
    <property type="molecule type" value="Genomic_DNA"/>
</dbReference>
<evidence type="ECO:0000313" key="2">
    <source>
        <dbReference type="Proteomes" id="UP000442707"/>
    </source>
</evidence>
<proteinExistence type="predicted"/>
<dbReference type="AlphaFoldDB" id="A0A6H9UUF4"/>
<protein>
    <submittedName>
        <fullName evidence="1">Uncharacterized protein</fullName>
    </submittedName>
</protein>
<accession>A0A6H9UUF4</accession>
<dbReference type="Proteomes" id="UP000442707">
    <property type="component" value="Unassembled WGS sequence"/>
</dbReference>
<evidence type="ECO:0000313" key="1">
    <source>
        <dbReference type="EMBL" id="KAB1143465.1"/>
    </source>
</evidence>
<name>A0A6H9UUF4_9ACTN</name>